<name>A0A919XJP2_9BACL</name>
<evidence type="ECO:0000256" key="1">
    <source>
        <dbReference type="SAM" id="MobiDB-lite"/>
    </source>
</evidence>
<sequence length="63" mass="7000">MKGSREHEMKSAKKWIADSRKQGLQSSRVEPREMTALVPMSVFAGMGGSFLMSRKWPAADEAS</sequence>
<organism evidence="2 3">
    <name type="scientific">Paenibacillus albilobatus</name>
    <dbReference type="NCBI Taxonomy" id="2716884"/>
    <lineage>
        <taxon>Bacteria</taxon>
        <taxon>Bacillati</taxon>
        <taxon>Bacillota</taxon>
        <taxon>Bacilli</taxon>
        <taxon>Bacillales</taxon>
        <taxon>Paenibacillaceae</taxon>
        <taxon>Paenibacillus</taxon>
    </lineage>
</organism>
<keyword evidence="3" id="KW-1185">Reference proteome</keyword>
<dbReference type="Proteomes" id="UP000679779">
    <property type="component" value="Unassembled WGS sequence"/>
</dbReference>
<proteinExistence type="predicted"/>
<dbReference type="AlphaFoldDB" id="A0A919XJP2"/>
<accession>A0A919XJP2</accession>
<reference evidence="2" key="1">
    <citation type="submission" date="2021-03" db="EMBL/GenBank/DDBJ databases">
        <title>Antimicrobial resistance genes in bacteria isolated from Japanese honey, and their potential for conferring macrolide and lincosamide resistance in the American foulbrood pathogen Paenibacillus larvae.</title>
        <authorList>
            <person name="Okamoto M."/>
            <person name="Kumagai M."/>
            <person name="Kanamori H."/>
            <person name="Takamatsu D."/>
        </authorList>
    </citation>
    <scope>NUCLEOTIDE SEQUENCE</scope>
    <source>
        <strain evidence="2">J2TS6</strain>
    </source>
</reference>
<evidence type="ECO:0000313" key="3">
    <source>
        <dbReference type="Proteomes" id="UP000679779"/>
    </source>
</evidence>
<protein>
    <submittedName>
        <fullName evidence="2">Uncharacterized protein</fullName>
    </submittedName>
</protein>
<feature type="region of interest" description="Disordered" evidence="1">
    <location>
        <begin position="1"/>
        <end position="30"/>
    </location>
</feature>
<comment type="caution">
    <text evidence="2">The sequence shown here is derived from an EMBL/GenBank/DDBJ whole genome shotgun (WGS) entry which is preliminary data.</text>
</comment>
<evidence type="ECO:0000313" key="2">
    <source>
        <dbReference type="EMBL" id="GIO34176.1"/>
    </source>
</evidence>
<feature type="compositionally biased region" description="Basic and acidic residues" evidence="1">
    <location>
        <begin position="1"/>
        <end position="21"/>
    </location>
</feature>
<dbReference type="EMBL" id="BORQ01000008">
    <property type="protein sequence ID" value="GIO34176.1"/>
    <property type="molecule type" value="Genomic_DNA"/>
</dbReference>
<gene>
    <name evidence="2" type="ORF">J2TS6_53170</name>
</gene>